<evidence type="ECO:0000256" key="1">
    <source>
        <dbReference type="SAM" id="MobiDB-lite"/>
    </source>
</evidence>
<sequence length="91" mass="10370">MRGRSPDIVIELSSSFSTLSFRHSLKDIGRKNESLKKWLRMRKLVVGEESTEFDQLLREVDQYLEGDEATSSRIESSEEASSSSGKVIFIK</sequence>
<evidence type="ECO:0000313" key="3">
    <source>
        <dbReference type="Proteomes" id="UP000237000"/>
    </source>
</evidence>
<organism evidence="2 3">
    <name type="scientific">Trema orientale</name>
    <name type="common">Charcoal tree</name>
    <name type="synonym">Celtis orientalis</name>
    <dbReference type="NCBI Taxonomy" id="63057"/>
    <lineage>
        <taxon>Eukaryota</taxon>
        <taxon>Viridiplantae</taxon>
        <taxon>Streptophyta</taxon>
        <taxon>Embryophyta</taxon>
        <taxon>Tracheophyta</taxon>
        <taxon>Spermatophyta</taxon>
        <taxon>Magnoliopsida</taxon>
        <taxon>eudicotyledons</taxon>
        <taxon>Gunneridae</taxon>
        <taxon>Pentapetalae</taxon>
        <taxon>rosids</taxon>
        <taxon>fabids</taxon>
        <taxon>Rosales</taxon>
        <taxon>Cannabaceae</taxon>
        <taxon>Trema</taxon>
    </lineage>
</organism>
<feature type="compositionally biased region" description="Low complexity" evidence="1">
    <location>
        <begin position="69"/>
        <end position="84"/>
    </location>
</feature>
<proteinExistence type="predicted"/>
<comment type="caution">
    <text evidence="2">The sequence shown here is derived from an EMBL/GenBank/DDBJ whole genome shotgun (WGS) entry which is preliminary data.</text>
</comment>
<protein>
    <submittedName>
        <fullName evidence="2">Uncharacterized protein</fullName>
    </submittedName>
</protein>
<evidence type="ECO:0000313" key="2">
    <source>
        <dbReference type="EMBL" id="PON92301.1"/>
    </source>
</evidence>
<reference evidence="3" key="1">
    <citation type="submission" date="2016-06" db="EMBL/GenBank/DDBJ databases">
        <title>Parallel loss of symbiosis genes in relatives of nitrogen-fixing non-legume Parasponia.</title>
        <authorList>
            <person name="Van Velzen R."/>
            <person name="Holmer R."/>
            <person name="Bu F."/>
            <person name="Rutten L."/>
            <person name="Van Zeijl A."/>
            <person name="Liu W."/>
            <person name="Santuari L."/>
            <person name="Cao Q."/>
            <person name="Sharma T."/>
            <person name="Shen D."/>
            <person name="Roswanjaya Y."/>
            <person name="Wardhani T."/>
            <person name="Kalhor M.S."/>
            <person name="Jansen J."/>
            <person name="Van den Hoogen J."/>
            <person name="Gungor B."/>
            <person name="Hartog M."/>
            <person name="Hontelez J."/>
            <person name="Verver J."/>
            <person name="Yang W.-C."/>
            <person name="Schijlen E."/>
            <person name="Repin R."/>
            <person name="Schilthuizen M."/>
            <person name="Schranz E."/>
            <person name="Heidstra R."/>
            <person name="Miyata K."/>
            <person name="Fedorova E."/>
            <person name="Kohlen W."/>
            <person name="Bisseling T."/>
            <person name="Smit S."/>
            <person name="Geurts R."/>
        </authorList>
    </citation>
    <scope>NUCLEOTIDE SEQUENCE [LARGE SCALE GENOMIC DNA]</scope>
    <source>
        <strain evidence="3">cv. RG33-2</strain>
    </source>
</reference>
<name>A0A2P5F3D2_TREOI</name>
<dbReference type="AlphaFoldDB" id="A0A2P5F3D2"/>
<accession>A0A2P5F3D2</accession>
<feature type="region of interest" description="Disordered" evidence="1">
    <location>
        <begin position="68"/>
        <end position="91"/>
    </location>
</feature>
<keyword evidence="3" id="KW-1185">Reference proteome</keyword>
<dbReference type="InParanoid" id="A0A2P5F3D2"/>
<dbReference type="EMBL" id="JXTC01000067">
    <property type="protein sequence ID" value="PON92301.1"/>
    <property type="molecule type" value="Genomic_DNA"/>
</dbReference>
<gene>
    <name evidence="2" type="ORF">TorRG33x02_119300</name>
</gene>
<dbReference type="Proteomes" id="UP000237000">
    <property type="component" value="Unassembled WGS sequence"/>
</dbReference>